<dbReference type="Proteomes" id="UP001196413">
    <property type="component" value="Unassembled WGS sequence"/>
</dbReference>
<comment type="caution">
    <text evidence="2">The sequence shown here is derived from an EMBL/GenBank/DDBJ whole genome shotgun (WGS) entry which is preliminary data.</text>
</comment>
<sequence>MTAVSVATSPEMIGNLPLIYKGVGNCSNVMTTLDEVLDRLTSVVQKQPNQHRLPVLELALSLEMGRPFIQSSVFWYAAWLSLHENLVSNHLTVAVVRNTYTLASVPRYGRCFSEQLRAIVDNTIAETSLQDPASGRTARCCGAANRAAHFCERPSAKNGTAAPPPKKSIELSLTRSSTSSVEVPQQQFVKINPQKRSGDTTDIARVTAQKP</sequence>
<dbReference type="EMBL" id="JAHQIW010003796">
    <property type="protein sequence ID" value="KAJ1360188.1"/>
    <property type="molecule type" value="Genomic_DNA"/>
</dbReference>
<feature type="compositionally biased region" description="Polar residues" evidence="1">
    <location>
        <begin position="171"/>
        <end position="185"/>
    </location>
</feature>
<organism evidence="2 3">
    <name type="scientific">Parelaphostrongylus tenuis</name>
    <name type="common">Meningeal worm</name>
    <dbReference type="NCBI Taxonomy" id="148309"/>
    <lineage>
        <taxon>Eukaryota</taxon>
        <taxon>Metazoa</taxon>
        <taxon>Ecdysozoa</taxon>
        <taxon>Nematoda</taxon>
        <taxon>Chromadorea</taxon>
        <taxon>Rhabditida</taxon>
        <taxon>Rhabditina</taxon>
        <taxon>Rhabditomorpha</taxon>
        <taxon>Strongyloidea</taxon>
        <taxon>Metastrongylidae</taxon>
        <taxon>Parelaphostrongylus</taxon>
    </lineage>
</organism>
<evidence type="ECO:0000256" key="1">
    <source>
        <dbReference type="SAM" id="MobiDB-lite"/>
    </source>
</evidence>
<accession>A0AAD5MNY6</accession>
<name>A0AAD5MNY6_PARTN</name>
<feature type="region of interest" description="Disordered" evidence="1">
    <location>
        <begin position="192"/>
        <end position="211"/>
    </location>
</feature>
<evidence type="ECO:0000313" key="3">
    <source>
        <dbReference type="Proteomes" id="UP001196413"/>
    </source>
</evidence>
<proteinExistence type="predicted"/>
<feature type="region of interest" description="Disordered" evidence="1">
    <location>
        <begin position="154"/>
        <end position="185"/>
    </location>
</feature>
<keyword evidence="3" id="KW-1185">Reference proteome</keyword>
<protein>
    <submittedName>
        <fullName evidence="2">Uncharacterized protein</fullName>
    </submittedName>
</protein>
<evidence type="ECO:0000313" key="2">
    <source>
        <dbReference type="EMBL" id="KAJ1360188.1"/>
    </source>
</evidence>
<reference evidence="2" key="1">
    <citation type="submission" date="2021-06" db="EMBL/GenBank/DDBJ databases">
        <title>Parelaphostrongylus tenuis whole genome reference sequence.</title>
        <authorList>
            <person name="Garwood T.J."/>
            <person name="Larsen P.A."/>
            <person name="Fountain-Jones N.M."/>
            <person name="Garbe J.R."/>
            <person name="Macchietto M.G."/>
            <person name="Kania S.A."/>
            <person name="Gerhold R.W."/>
            <person name="Richards J.E."/>
            <person name="Wolf T.M."/>
        </authorList>
    </citation>
    <scope>NUCLEOTIDE SEQUENCE</scope>
    <source>
        <strain evidence="2">MNPRO001-30</strain>
        <tissue evidence="2">Meninges</tissue>
    </source>
</reference>
<gene>
    <name evidence="2" type="ORF">KIN20_019103</name>
</gene>
<dbReference type="AlphaFoldDB" id="A0AAD5MNY6"/>